<dbReference type="SMART" id="SM00295">
    <property type="entry name" value="B41"/>
    <property type="match status" value="1"/>
</dbReference>
<dbReference type="InterPro" id="IPR019748">
    <property type="entry name" value="FERM_central"/>
</dbReference>
<name>A0A5S6QI52_TRIMR</name>
<dbReference type="PANTHER" id="PTHR46221">
    <property type="entry name" value="FERM AND PDZ DOMAIN-CONTAINING PROTEIN FAMILY MEMBER"/>
    <property type="match status" value="1"/>
</dbReference>
<evidence type="ECO:0000313" key="4">
    <source>
        <dbReference type="WBParaSite" id="TMUE_2000007081.1"/>
    </source>
</evidence>
<dbReference type="PANTHER" id="PTHR46221:SF3">
    <property type="entry name" value="FERM AND PDZ DOMAIN-CONTAINING PROTEIN 4"/>
    <property type="match status" value="1"/>
</dbReference>
<dbReference type="WBParaSite" id="TMUE_2000007081.1">
    <property type="protein sequence ID" value="TMUE_2000007081.1"/>
    <property type="gene ID" value="WBGene00288217"/>
</dbReference>
<evidence type="ECO:0000313" key="3">
    <source>
        <dbReference type="Proteomes" id="UP000046395"/>
    </source>
</evidence>
<dbReference type="Pfam" id="PF21989">
    <property type="entry name" value="RA_2"/>
    <property type="match status" value="1"/>
</dbReference>
<dbReference type="CDD" id="cd14473">
    <property type="entry name" value="FERM_B-lobe"/>
    <property type="match status" value="1"/>
</dbReference>
<dbReference type="AlphaFoldDB" id="A0A5S6QI52"/>
<feature type="compositionally biased region" description="Polar residues" evidence="1">
    <location>
        <begin position="455"/>
        <end position="473"/>
    </location>
</feature>
<organism evidence="3 4">
    <name type="scientific">Trichuris muris</name>
    <name type="common">Mouse whipworm</name>
    <dbReference type="NCBI Taxonomy" id="70415"/>
    <lineage>
        <taxon>Eukaryota</taxon>
        <taxon>Metazoa</taxon>
        <taxon>Ecdysozoa</taxon>
        <taxon>Nematoda</taxon>
        <taxon>Enoplea</taxon>
        <taxon>Dorylaimia</taxon>
        <taxon>Trichinellida</taxon>
        <taxon>Trichuridae</taxon>
        <taxon>Trichuris</taxon>
    </lineage>
</organism>
<proteinExistence type="predicted"/>
<accession>A0A5S6QI52</accession>
<dbReference type="Proteomes" id="UP000046395">
    <property type="component" value="Unassembled WGS sequence"/>
</dbReference>
<sequence length="537" mass="61638">MRQNDSTAVTGVIGMDMNCGVEKQDHEEITAREPKPVGDILKPLTKRQSILRTDKTAVAPKHVHFAQGVSIEDEKYSIMEGKDLPSHIMKIYLENGNTKSFKYDSQTKIQDFLNHLTDKLQFSHGEHFAMCLQYPTGSRSSKIMLLEPEKLVCQVLSEINAQQFHFLLRFAFLPADILSLLETDLHSFLYLYQQTVNDVIVGRFINTMRYDMCIRLGAIQILQTVIENGGNQANPLKEVEKCYGYHVFIPQFVLDYVQLKEIRKYLKLIIKEERKLAQESTMFNARRSSAFRKYYFNLRYLGLIRQMDGFLARKFILIMAESDVEMEATVRQHSKISFQSVDASKMKSFTIDYGEIENIRVVDAKQGQLLIQFQLNKTDTLNKERSFFMEKEDAHEFIALVRGYAFLLTNTNLNCETFATKNIGDTEANVWHSAVQSDLEGNSVPLEKQISHVTSASLPGTSAEETLENSIRPQSEEEADILRKAPIFNLSIQPRKLLMAKDSIRIHSRYLAKSTPFLNEARKKSCLLNNELLRDAK</sequence>
<dbReference type="SUPFAM" id="SSF54236">
    <property type="entry name" value="Ubiquitin-like"/>
    <property type="match status" value="1"/>
</dbReference>
<dbReference type="STRING" id="70415.A0A5S6QI52"/>
<feature type="domain" description="FERM" evidence="2">
    <location>
        <begin position="87"/>
        <end position="412"/>
    </location>
</feature>
<reference evidence="4" key="1">
    <citation type="submission" date="2019-12" db="UniProtKB">
        <authorList>
            <consortium name="WormBaseParasite"/>
        </authorList>
    </citation>
    <scope>IDENTIFICATION</scope>
</reference>
<dbReference type="Gene3D" id="3.10.20.90">
    <property type="entry name" value="Phosphatidylinositol 3-kinase Catalytic Subunit, Chain A, domain 1"/>
    <property type="match status" value="1"/>
</dbReference>
<evidence type="ECO:0000256" key="1">
    <source>
        <dbReference type="SAM" id="MobiDB-lite"/>
    </source>
</evidence>
<dbReference type="PROSITE" id="PS50057">
    <property type="entry name" value="FERM_3"/>
    <property type="match status" value="1"/>
</dbReference>
<dbReference type="InterPro" id="IPR014352">
    <property type="entry name" value="FERM/acyl-CoA-bd_prot_sf"/>
</dbReference>
<dbReference type="InterPro" id="IPR000299">
    <property type="entry name" value="FERM_domain"/>
</dbReference>
<feature type="region of interest" description="Disordered" evidence="1">
    <location>
        <begin position="455"/>
        <end position="474"/>
    </location>
</feature>
<dbReference type="InterPro" id="IPR019749">
    <property type="entry name" value="Band_41_domain"/>
</dbReference>
<dbReference type="InterPro" id="IPR029071">
    <property type="entry name" value="Ubiquitin-like_domsf"/>
</dbReference>
<protein>
    <submittedName>
        <fullName evidence="4">FERM domain-containing protein</fullName>
    </submittedName>
</protein>
<dbReference type="SUPFAM" id="SSF47031">
    <property type="entry name" value="Second domain of FERM"/>
    <property type="match status" value="1"/>
</dbReference>
<dbReference type="Gene3D" id="1.20.80.10">
    <property type="match status" value="1"/>
</dbReference>
<dbReference type="InterPro" id="IPR035963">
    <property type="entry name" value="FERM_2"/>
</dbReference>
<keyword evidence="3" id="KW-1185">Reference proteome</keyword>
<evidence type="ECO:0000259" key="2">
    <source>
        <dbReference type="PROSITE" id="PS50057"/>
    </source>
</evidence>